<feature type="domain" description="Major facilitator superfamily (MFS) profile" evidence="6">
    <location>
        <begin position="58"/>
        <end position="458"/>
    </location>
</feature>
<feature type="transmembrane region" description="Helical" evidence="5">
    <location>
        <begin position="157"/>
        <end position="178"/>
    </location>
</feature>
<name>A0A2J7RFA2_9NEOP</name>
<dbReference type="GO" id="GO:0016020">
    <property type="term" value="C:membrane"/>
    <property type="evidence" value="ECO:0007669"/>
    <property type="project" value="UniProtKB-SubCell"/>
</dbReference>
<dbReference type="InterPro" id="IPR036259">
    <property type="entry name" value="MFS_trans_sf"/>
</dbReference>
<feature type="transmembrane region" description="Helical" evidence="5">
    <location>
        <begin position="307"/>
        <end position="331"/>
    </location>
</feature>
<dbReference type="SUPFAM" id="SSF103473">
    <property type="entry name" value="MFS general substrate transporter"/>
    <property type="match status" value="1"/>
</dbReference>
<comment type="subcellular location">
    <subcellularLocation>
        <location evidence="1">Membrane</location>
        <topology evidence="1">Multi-pass membrane protein</topology>
    </subcellularLocation>
</comment>
<feature type="transmembrane region" description="Helical" evidence="5">
    <location>
        <begin position="370"/>
        <end position="392"/>
    </location>
</feature>
<protein>
    <submittedName>
        <fullName evidence="7">Facilitated trehalose transporter Tret1-2-like protein</fullName>
    </submittedName>
</protein>
<evidence type="ECO:0000259" key="6">
    <source>
        <dbReference type="PROSITE" id="PS50850"/>
    </source>
</evidence>
<comment type="caution">
    <text evidence="7">The sequence shown here is derived from an EMBL/GenBank/DDBJ whole genome shotgun (WGS) entry which is preliminary data.</text>
</comment>
<accession>A0A2J7RFA2</accession>
<keyword evidence="8" id="KW-1185">Reference proteome</keyword>
<dbReference type="PROSITE" id="PS00217">
    <property type="entry name" value="SUGAR_TRANSPORT_2"/>
    <property type="match status" value="1"/>
</dbReference>
<dbReference type="FunCoup" id="A0A2J7RFA2">
    <property type="interactions" value="36"/>
</dbReference>
<evidence type="ECO:0000256" key="5">
    <source>
        <dbReference type="SAM" id="Phobius"/>
    </source>
</evidence>
<dbReference type="InterPro" id="IPR005828">
    <property type="entry name" value="MFS_sugar_transport-like"/>
</dbReference>
<dbReference type="GO" id="GO:0022857">
    <property type="term" value="F:transmembrane transporter activity"/>
    <property type="evidence" value="ECO:0007669"/>
    <property type="project" value="InterPro"/>
</dbReference>
<dbReference type="InterPro" id="IPR050549">
    <property type="entry name" value="MFS_Trehalose_Transporter"/>
</dbReference>
<feature type="transmembrane region" description="Helical" evidence="5">
    <location>
        <begin position="127"/>
        <end position="145"/>
    </location>
</feature>
<dbReference type="InterPro" id="IPR003663">
    <property type="entry name" value="Sugar/inositol_transpt"/>
</dbReference>
<keyword evidence="4 5" id="KW-0472">Membrane</keyword>
<feature type="transmembrane region" description="Helical" evidence="5">
    <location>
        <begin position="343"/>
        <end position="363"/>
    </location>
</feature>
<keyword evidence="2 5" id="KW-0812">Transmembrane</keyword>
<dbReference type="InterPro" id="IPR020846">
    <property type="entry name" value="MFS_dom"/>
</dbReference>
<sequence length="471" mass="51375">MDVGRASDVSEIHAASIFGFELGGLGPTVRPYVCIRPEREERASAGSGPADTEQQLALGAVANLGTVASGMTLGFSAVALPAMQALDHTPCVSDAQASWIASLTTLGMPPGCLLMGPMLHRLGRRRTLLLVNAPAVIGWLLIATASHSEPWFLYQVYTGRLLTGIAAGLVSTPAVVYVGEAMDKIWRGVLITWPSIGVSLGILVVYVLGSLFRDNWRLVAGISSCVPMISIIAVWFLLPESPVWLVSRGRIEEAQASMRLIRSVPEDTSLSDSLQQELDIALAREDQQNSWKDTLSFLKRPEAYKPLLIMNAFFFFQQFSGIFVVIFYAASIVRDTGLSFDDYLATVLIGVSRFATSLAISYASKRWFPVTALILSVMTGTVGFMTLPFAMLGEVFPLEIRGSACGFTTFMATIFSFLAVKLFPDMGHWMGYDNVFTLYTAVIAIGTVTMYFCLPETHGRTLPEIEELFRS</sequence>
<dbReference type="STRING" id="105785.A0A2J7RFA2"/>
<feature type="transmembrane region" description="Helical" evidence="5">
    <location>
        <begin position="435"/>
        <end position="454"/>
    </location>
</feature>
<dbReference type="AlphaFoldDB" id="A0A2J7RFA2"/>
<feature type="transmembrane region" description="Helical" evidence="5">
    <location>
        <begin position="218"/>
        <end position="238"/>
    </location>
</feature>
<evidence type="ECO:0000256" key="1">
    <source>
        <dbReference type="ARBA" id="ARBA00004141"/>
    </source>
</evidence>
<feature type="transmembrane region" description="Helical" evidence="5">
    <location>
        <begin position="404"/>
        <end position="423"/>
    </location>
</feature>
<reference evidence="7 8" key="1">
    <citation type="submission" date="2017-12" db="EMBL/GenBank/DDBJ databases">
        <title>Hemimetabolous genomes reveal molecular basis of termite eusociality.</title>
        <authorList>
            <person name="Harrison M.C."/>
            <person name="Jongepier E."/>
            <person name="Robertson H.M."/>
            <person name="Arning N."/>
            <person name="Bitard-Feildel T."/>
            <person name="Chao H."/>
            <person name="Childers C.P."/>
            <person name="Dinh H."/>
            <person name="Doddapaneni H."/>
            <person name="Dugan S."/>
            <person name="Gowin J."/>
            <person name="Greiner C."/>
            <person name="Han Y."/>
            <person name="Hu H."/>
            <person name="Hughes D.S.T."/>
            <person name="Huylmans A.-K."/>
            <person name="Kemena C."/>
            <person name="Kremer L.P.M."/>
            <person name="Lee S.L."/>
            <person name="Lopez-Ezquerra A."/>
            <person name="Mallet L."/>
            <person name="Monroy-Kuhn J.M."/>
            <person name="Moser A."/>
            <person name="Murali S.C."/>
            <person name="Muzny D.M."/>
            <person name="Otani S."/>
            <person name="Piulachs M.-D."/>
            <person name="Poelchau M."/>
            <person name="Qu J."/>
            <person name="Schaub F."/>
            <person name="Wada-Katsumata A."/>
            <person name="Worley K.C."/>
            <person name="Xie Q."/>
            <person name="Ylla G."/>
            <person name="Poulsen M."/>
            <person name="Gibbs R.A."/>
            <person name="Schal C."/>
            <person name="Richards S."/>
            <person name="Belles X."/>
            <person name="Korb J."/>
            <person name="Bornberg-Bauer E."/>
        </authorList>
    </citation>
    <scope>NUCLEOTIDE SEQUENCE [LARGE SCALE GENOMIC DNA]</scope>
    <source>
        <tissue evidence="7">Whole body</tissue>
    </source>
</reference>
<dbReference type="PRINTS" id="PR00171">
    <property type="entry name" value="SUGRTRNSPORT"/>
</dbReference>
<feature type="transmembrane region" description="Helical" evidence="5">
    <location>
        <begin position="190"/>
        <end position="212"/>
    </location>
</feature>
<dbReference type="Proteomes" id="UP000235965">
    <property type="component" value="Unassembled WGS sequence"/>
</dbReference>
<dbReference type="PROSITE" id="PS50850">
    <property type="entry name" value="MFS"/>
    <property type="match status" value="1"/>
</dbReference>
<evidence type="ECO:0000313" key="8">
    <source>
        <dbReference type="Proteomes" id="UP000235965"/>
    </source>
</evidence>
<dbReference type="InterPro" id="IPR005829">
    <property type="entry name" value="Sugar_transporter_CS"/>
</dbReference>
<dbReference type="EMBL" id="NEVH01004413">
    <property type="protein sequence ID" value="PNF39490.1"/>
    <property type="molecule type" value="Genomic_DNA"/>
</dbReference>
<dbReference type="PANTHER" id="PTHR48021">
    <property type="match status" value="1"/>
</dbReference>
<keyword evidence="3 5" id="KW-1133">Transmembrane helix</keyword>
<dbReference type="PANTHER" id="PTHR48021:SF1">
    <property type="entry name" value="GH07001P-RELATED"/>
    <property type="match status" value="1"/>
</dbReference>
<gene>
    <name evidence="7" type="primary">Tret1-2_1</name>
    <name evidence="7" type="ORF">B7P43_G11056</name>
</gene>
<proteinExistence type="predicted"/>
<dbReference type="Pfam" id="PF00083">
    <property type="entry name" value="Sugar_tr"/>
    <property type="match status" value="2"/>
</dbReference>
<evidence type="ECO:0000256" key="3">
    <source>
        <dbReference type="ARBA" id="ARBA00022989"/>
    </source>
</evidence>
<evidence type="ECO:0000313" key="7">
    <source>
        <dbReference type="EMBL" id="PNF39490.1"/>
    </source>
</evidence>
<evidence type="ECO:0000256" key="4">
    <source>
        <dbReference type="ARBA" id="ARBA00023136"/>
    </source>
</evidence>
<dbReference type="OrthoDB" id="6612291at2759"/>
<dbReference type="InParanoid" id="A0A2J7RFA2"/>
<organism evidence="7 8">
    <name type="scientific">Cryptotermes secundus</name>
    <dbReference type="NCBI Taxonomy" id="105785"/>
    <lineage>
        <taxon>Eukaryota</taxon>
        <taxon>Metazoa</taxon>
        <taxon>Ecdysozoa</taxon>
        <taxon>Arthropoda</taxon>
        <taxon>Hexapoda</taxon>
        <taxon>Insecta</taxon>
        <taxon>Pterygota</taxon>
        <taxon>Neoptera</taxon>
        <taxon>Polyneoptera</taxon>
        <taxon>Dictyoptera</taxon>
        <taxon>Blattodea</taxon>
        <taxon>Blattoidea</taxon>
        <taxon>Termitoidae</taxon>
        <taxon>Kalotermitidae</taxon>
        <taxon>Cryptotermitinae</taxon>
        <taxon>Cryptotermes</taxon>
    </lineage>
</organism>
<evidence type="ECO:0000256" key="2">
    <source>
        <dbReference type="ARBA" id="ARBA00022692"/>
    </source>
</evidence>
<dbReference type="Gene3D" id="1.20.1250.20">
    <property type="entry name" value="MFS general substrate transporter like domains"/>
    <property type="match status" value="1"/>
</dbReference>